<evidence type="ECO:0000313" key="3">
    <source>
        <dbReference type="Proteomes" id="UP000237662"/>
    </source>
</evidence>
<dbReference type="SUPFAM" id="SSF52540">
    <property type="entry name" value="P-loop containing nucleoside triphosphate hydrolases"/>
    <property type="match status" value="1"/>
</dbReference>
<dbReference type="EMBL" id="PTJC01000010">
    <property type="protein sequence ID" value="PPK83922.1"/>
    <property type="molecule type" value="Genomic_DNA"/>
</dbReference>
<dbReference type="InterPro" id="IPR027417">
    <property type="entry name" value="P-loop_NTPase"/>
</dbReference>
<organism evidence="2 3">
    <name type="scientific">Neolewinella xylanilytica</name>
    <dbReference type="NCBI Taxonomy" id="1514080"/>
    <lineage>
        <taxon>Bacteria</taxon>
        <taxon>Pseudomonadati</taxon>
        <taxon>Bacteroidota</taxon>
        <taxon>Saprospiria</taxon>
        <taxon>Saprospirales</taxon>
        <taxon>Lewinellaceae</taxon>
        <taxon>Neolewinella</taxon>
    </lineage>
</organism>
<dbReference type="Gene3D" id="3.40.50.300">
    <property type="entry name" value="P-loop containing nucleotide triphosphate hydrolases"/>
    <property type="match status" value="1"/>
</dbReference>
<accession>A0A2S6HZQ1</accession>
<keyword evidence="3" id="KW-1185">Reference proteome</keyword>
<dbReference type="InterPro" id="IPR050678">
    <property type="entry name" value="DNA_Partitioning_ATPase"/>
</dbReference>
<evidence type="ECO:0000313" key="2">
    <source>
        <dbReference type="EMBL" id="PPK83922.1"/>
    </source>
</evidence>
<gene>
    <name evidence="2" type="ORF">CLV84_4294</name>
</gene>
<feature type="domain" description="CobQ/CobB/MinD/ParA nucleotide binding" evidence="1">
    <location>
        <begin position="7"/>
        <end position="181"/>
    </location>
</feature>
<protein>
    <submittedName>
        <fullName evidence="2">Chromosome partitioning protein</fullName>
    </submittedName>
</protein>
<dbReference type="Proteomes" id="UP000237662">
    <property type="component" value="Unassembled WGS sequence"/>
</dbReference>
<evidence type="ECO:0000259" key="1">
    <source>
        <dbReference type="Pfam" id="PF01656"/>
    </source>
</evidence>
<dbReference type="PIRSF" id="PIRSF009320">
    <property type="entry name" value="Nuc_binding_HP_1000"/>
    <property type="match status" value="1"/>
</dbReference>
<comment type="caution">
    <text evidence="2">The sequence shown here is derived from an EMBL/GenBank/DDBJ whole genome shotgun (WGS) entry which is preliminary data.</text>
</comment>
<sequence>MSLIVGIISQKGGVGKSTISRALAAEYARNEWEVKIADFDLSQGTVTSWNADRMANDITPRISVEQFSSVDNLAKQKDHYDLIVVDGAPASTRQTLDIAKLSHMLILPTKTTLDDLRPQIKLAHELRKNGVPKEKILFALSMVGDSKSELEGGKEYIEDAGYVYIGAVYRKDSIGQAHDSGRAANETPFKTVNQSVDQFIQAVVDHLQQVSV</sequence>
<dbReference type="OrthoDB" id="69313at2"/>
<dbReference type="Pfam" id="PF01656">
    <property type="entry name" value="CbiA"/>
    <property type="match status" value="1"/>
</dbReference>
<reference evidence="2 3" key="1">
    <citation type="submission" date="2018-02" db="EMBL/GenBank/DDBJ databases">
        <title>Genomic Encyclopedia of Archaeal and Bacterial Type Strains, Phase II (KMG-II): from individual species to whole genera.</title>
        <authorList>
            <person name="Goeker M."/>
        </authorList>
    </citation>
    <scope>NUCLEOTIDE SEQUENCE [LARGE SCALE GENOMIC DNA]</scope>
    <source>
        <strain evidence="2 3">DSM 29526</strain>
    </source>
</reference>
<name>A0A2S6HZQ1_9BACT</name>
<dbReference type="AlphaFoldDB" id="A0A2S6HZQ1"/>
<dbReference type="InterPro" id="IPR002586">
    <property type="entry name" value="CobQ/CobB/MinD/ParA_Nub-bd_dom"/>
</dbReference>
<dbReference type="PANTHER" id="PTHR13696:SF99">
    <property type="entry name" value="COBYRINIC ACID AC-DIAMIDE SYNTHASE"/>
    <property type="match status" value="1"/>
</dbReference>
<dbReference type="PANTHER" id="PTHR13696">
    <property type="entry name" value="P-LOOP CONTAINING NUCLEOSIDE TRIPHOSPHATE HYDROLASE"/>
    <property type="match status" value="1"/>
</dbReference>
<proteinExistence type="predicted"/>
<dbReference type="CDD" id="cd02042">
    <property type="entry name" value="ParAB_family"/>
    <property type="match status" value="1"/>
</dbReference>